<dbReference type="EMBL" id="VOEJ01000006">
    <property type="protein sequence ID" value="TWR27345.1"/>
    <property type="molecule type" value="Genomic_DNA"/>
</dbReference>
<name>A0A563U7N7_9SPHI</name>
<gene>
    <name evidence="2" type="ORF">FPZ43_12730</name>
</gene>
<protein>
    <submittedName>
        <fullName evidence="2">Nuclear transport factor 2 family protein</fullName>
    </submittedName>
</protein>
<dbReference type="OrthoDB" id="764454at2"/>
<keyword evidence="3" id="KW-1185">Reference proteome</keyword>
<dbReference type="AlphaFoldDB" id="A0A563U7N7"/>
<feature type="chain" id="PRO_5021951653" evidence="1">
    <location>
        <begin position="26"/>
        <end position="144"/>
    </location>
</feature>
<organism evidence="2 3">
    <name type="scientific">Mucilaginibacter pallidiroseus</name>
    <dbReference type="NCBI Taxonomy" id="2599295"/>
    <lineage>
        <taxon>Bacteria</taxon>
        <taxon>Pseudomonadati</taxon>
        <taxon>Bacteroidota</taxon>
        <taxon>Sphingobacteriia</taxon>
        <taxon>Sphingobacteriales</taxon>
        <taxon>Sphingobacteriaceae</taxon>
        <taxon>Mucilaginibacter</taxon>
    </lineage>
</organism>
<proteinExistence type="predicted"/>
<dbReference type="Proteomes" id="UP000320042">
    <property type="component" value="Unassembled WGS sequence"/>
</dbReference>
<sequence>MKTIKSIVLGLALLVVCGTSVNATAIIDKNDGLTKTYAVNTYVNAMTRGKLDGFNDVLDKSARFSMLRGKQVLNFDKKEMMQYMQKGKNVSQACTTSTSIVESNDDAAVIRVDMQYDNFVRSNYLTIANTGNGWKITKVYSVFK</sequence>
<feature type="signal peptide" evidence="1">
    <location>
        <begin position="1"/>
        <end position="25"/>
    </location>
</feature>
<reference evidence="2 3" key="1">
    <citation type="submission" date="2019-07" db="EMBL/GenBank/DDBJ databases">
        <authorList>
            <person name="Kim J."/>
        </authorList>
    </citation>
    <scope>NUCLEOTIDE SEQUENCE [LARGE SCALE GENOMIC DNA]</scope>
    <source>
        <strain evidence="3">dk17</strain>
    </source>
</reference>
<dbReference type="RefSeq" id="WP_146382315.1">
    <property type="nucleotide sequence ID" value="NZ_VOEJ01000006.1"/>
</dbReference>
<accession>A0A563U7N7</accession>
<dbReference type="InterPro" id="IPR032710">
    <property type="entry name" value="NTF2-like_dom_sf"/>
</dbReference>
<dbReference type="SUPFAM" id="SSF54427">
    <property type="entry name" value="NTF2-like"/>
    <property type="match status" value="1"/>
</dbReference>
<dbReference type="Pfam" id="PF12893">
    <property type="entry name" value="Lumazine_bd_2"/>
    <property type="match status" value="1"/>
</dbReference>
<evidence type="ECO:0000256" key="1">
    <source>
        <dbReference type="SAM" id="SignalP"/>
    </source>
</evidence>
<comment type="caution">
    <text evidence="2">The sequence shown here is derived from an EMBL/GenBank/DDBJ whole genome shotgun (WGS) entry which is preliminary data.</text>
</comment>
<evidence type="ECO:0000313" key="2">
    <source>
        <dbReference type="EMBL" id="TWR27345.1"/>
    </source>
</evidence>
<keyword evidence="1" id="KW-0732">Signal</keyword>
<evidence type="ECO:0000313" key="3">
    <source>
        <dbReference type="Proteomes" id="UP000320042"/>
    </source>
</evidence>
<dbReference type="Gene3D" id="3.10.450.50">
    <property type="match status" value="1"/>
</dbReference>
<dbReference type="InterPro" id="IPR039437">
    <property type="entry name" value="FrzH/put_lumazine-bd"/>
</dbReference>